<evidence type="ECO:0000256" key="3">
    <source>
        <dbReference type="ARBA" id="ARBA00022679"/>
    </source>
</evidence>
<dbReference type="Pfam" id="PF00781">
    <property type="entry name" value="DAGK_cat"/>
    <property type="match status" value="1"/>
</dbReference>
<reference evidence="11 12" key="1">
    <citation type="submission" date="2020-04" db="EMBL/GenBank/DDBJ databases">
        <authorList>
            <person name="Klaysubun C."/>
            <person name="Duangmal K."/>
            <person name="Lipun K."/>
        </authorList>
    </citation>
    <scope>NUCLEOTIDE SEQUENCE [LARGE SCALE GENOMIC DNA]</scope>
    <source>
        <strain evidence="11 12">JCM 11839</strain>
    </source>
</reference>
<dbReference type="PANTHER" id="PTHR12358:SF54">
    <property type="entry name" value="SPHINGOSINE KINASE RELATED PROTEIN"/>
    <property type="match status" value="1"/>
</dbReference>
<dbReference type="InterPro" id="IPR001206">
    <property type="entry name" value="Diacylglycerol_kinase_cat_dom"/>
</dbReference>
<sequence>MPSRGGSSRPEGNDRRPDAYCSLVSGDWWVLVLAALPVLGLLVAVLVRGRPAGADPASLTAEPEDRPLPAVVANPIRIEPGTRRRIESVCAGLGWAAPLWLETTVEDPGTGQARLAVERGADVVLACGGDGTVRAVAEALAGTGVAMGLVPAGTGNLLARTLGTPDNVAVAARVALTGDDRKIDVGRVRVDGGDEEHVFLVMAGTGFDAAIMESTPEALKVRVGPLAYVISGLRAMRGRRTRVTLTLDDGPPLRRRTRTVLVGNSGTLLGGLVLMPRATVDDGVLDVVNIAPKGLAGWIAVAGRVISRRGDGSSRVEHWQARSIVIEAEDPQPSQLDGDPIGDATRLEIRVVPAALVMRVADVPPPDAPDPG</sequence>
<evidence type="ECO:0000313" key="11">
    <source>
        <dbReference type="EMBL" id="NMH78042.1"/>
    </source>
</evidence>
<keyword evidence="7" id="KW-0594">Phospholipid biosynthesis</keyword>
<keyword evidence="9" id="KW-1133">Transmembrane helix</keyword>
<dbReference type="Gene3D" id="3.40.50.10330">
    <property type="entry name" value="Probable inorganic polyphosphate/atp-NAD kinase, domain 1"/>
    <property type="match status" value="1"/>
</dbReference>
<dbReference type="SUPFAM" id="SSF111331">
    <property type="entry name" value="NAD kinase/diacylglycerol kinase-like"/>
    <property type="match status" value="1"/>
</dbReference>
<dbReference type="Pfam" id="PF19279">
    <property type="entry name" value="YegS_C"/>
    <property type="match status" value="1"/>
</dbReference>
<keyword evidence="12" id="KW-1185">Reference proteome</keyword>
<evidence type="ECO:0000256" key="5">
    <source>
        <dbReference type="ARBA" id="ARBA00022777"/>
    </source>
</evidence>
<comment type="similarity">
    <text evidence="2">Belongs to the diacylglycerol/lipid kinase family.</text>
</comment>
<evidence type="ECO:0000256" key="4">
    <source>
        <dbReference type="ARBA" id="ARBA00022741"/>
    </source>
</evidence>
<evidence type="ECO:0000256" key="9">
    <source>
        <dbReference type="SAM" id="Phobius"/>
    </source>
</evidence>
<evidence type="ECO:0000256" key="6">
    <source>
        <dbReference type="ARBA" id="ARBA00022840"/>
    </source>
</evidence>
<feature type="transmembrane region" description="Helical" evidence="9">
    <location>
        <begin position="28"/>
        <end position="47"/>
    </location>
</feature>
<feature type="domain" description="DAGKc" evidence="10">
    <location>
        <begin position="111"/>
        <end position="192"/>
    </location>
</feature>
<gene>
    <name evidence="11" type="ORF">HF577_13230</name>
</gene>
<name>A0ABX1RCE1_9PSEU</name>
<evidence type="ECO:0000256" key="8">
    <source>
        <dbReference type="ARBA" id="ARBA00023264"/>
    </source>
</evidence>
<keyword evidence="5 11" id="KW-0418">Kinase</keyword>
<dbReference type="SMART" id="SM00046">
    <property type="entry name" value="DAGKc"/>
    <property type="match status" value="1"/>
</dbReference>
<keyword evidence="7" id="KW-0443">Lipid metabolism</keyword>
<keyword evidence="8" id="KW-1208">Phospholipid metabolism</keyword>
<protein>
    <submittedName>
        <fullName evidence="11">Diacylglycerol kinase family lipid kinase</fullName>
    </submittedName>
</protein>
<evidence type="ECO:0000256" key="1">
    <source>
        <dbReference type="ARBA" id="ARBA00001946"/>
    </source>
</evidence>
<proteinExistence type="inferred from homology"/>
<dbReference type="InterPro" id="IPR016064">
    <property type="entry name" value="NAD/diacylglycerol_kinase_sf"/>
</dbReference>
<keyword evidence="6" id="KW-0067">ATP-binding</keyword>
<dbReference type="GO" id="GO:0016301">
    <property type="term" value="F:kinase activity"/>
    <property type="evidence" value="ECO:0007669"/>
    <property type="project" value="UniProtKB-KW"/>
</dbReference>
<dbReference type="PROSITE" id="PS50146">
    <property type="entry name" value="DAGK"/>
    <property type="match status" value="1"/>
</dbReference>
<dbReference type="PANTHER" id="PTHR12358">
    <property type="entry name" value="SPHINGOSINE KINASE"/>
    <property type="match status" value="1"/>
</dbReference>
<keyword evidence="9" id="KW-0812">Transmembrane</keyword>
<keyword evidence="7" id="KW-0444">Lipid biosynthesis</keyword>
<evidence type="ECO:0000313" key="12">
    <source>
        <dbReference type="Proteomes" id="UP001296706"/>
    </source>
</evidence>
<comment type="cofactor">
    <cofactor evidence="1">
        <name>Mg(2+)</name>
        <dbReference type="ChEBI" id="CHEBI:18420"/>
    </cofactor>
</comment>
<dbReference type="EMBL" id="JAAXKY010000035">
    <property type="protein sequence ID" value="NMH78042.1"/>
    <property type="molecule type" value="Genomic_DNA"/>
</dbReference>
<dbReference type="Proteomes" id="UP001296706">
    <property type="component" value="Unassembled WGS sequence"/>
</dbReference>
<accession>A0ABX1RCE1</accession>
<evidence type="ECO:0000256" key="7">
    <source>
        <dbReference type="ARBA" id="ARBA00023209"/>
    </source>
</evidence>
<dbReference type="InterPro" id="IPR045540">
    <property type="entry name" value="YegS/DAGK_C"/>
</dbReference>
<evidence type="ECO:0000256" key="2">
    <source>
        <dbReference type="ARBA" id="ARBA00005983"/>
    </source>
</evidence>
<dbReference type="InterPro" id="IPR050187">
    <property type="entry name" value="Lipid_Phosphate_FormReg"/>
</dbReference>
<organism evidence="11 12">
    <name type="scientific">Pseudonocardia xinjiangensis</name>
    <dbReference type="NCBI Taxonomy" id="75289"/>
    <lineage>
        <taxon>Bacteria</taxon>
        <taxon>Bacillati</taxon>
        <taxon>Actinomycetota</taxon>
        <taxon>Actinomycetes</taxon>
        <taxon>Pseudonocardiales</taxon>
        <taxon>Pseudonocardiaceae</taxon>
        <taxon>Pseudonocardia</taxon>
    </lineage>
</organism>
<dbReference type="InterPro" id="IPR017438">
    <property type="entry name" value="ATP-NAD_kinase_N"/>
</dbReference>
<keyword evidence="3" id="KW-0808">Transferase</keyword>
<comment type="caution">
    <text evidence="11">The sequence shown here is derived from an EMBL/GenBank/DDBJ whole genome shotgun (WGS) entry which is preliminary data.</text>
</comment>
<evidence type="ECO:0000259" key="10">
    <source>
        <dbReference type="PROSITE" id="PS50146"/>
    </source>
</evidence>
<dbReference type="Gene3D" id="2.60.200.40">
    <property type="match status" value="1"/>
</dbReference>
<keyword evidence="4" id="KW-0547">Nucleotide-binding</keyword>
<keyword evidence="9" id="KW-0472">Membrane</keyword>